<evidence type="ECO:0000313" key="2">
    <source>
        <dbReference type="EMBL" id="KAK7848431.1"/>
    </source>
</evidence>
<sequence>MRSRWVGVRPRWSKKGERDAGVKRAERRDPKGKGEKGSESSYVGSTVSLECKSYYLDDKGRGEVSNFKRHLMLITLTMLRGGCFLSTKIPNQTLKYNQRTEEETSPNLQQFKCDIQIMSFT</sequence>
<organism evidence="2 3">
    <name type="scientific">Quercus suber</name>
    <name type="common">Cork oak</name>
    <dbReference type="NCBI Taxonomy" id="58331"/>
    <lineage>
        <taxon>Eukaryota</taxon>
        <taxon>Viridiplantae</taxon>
        <taxon>Streptophyta</taxon>
        <taxon>Embryophyta</taxon>
        <taxon>Tracheophyta</taxon>
        <taxon>Spermatophyta</taxon>
        <taxon>Magnoliopsida</taxon>
        <taxon>eudicotyledons</taxon>
        <taxon>Gunneridae</taxon>
        <taxon>Pentapetalae</taxon>
        <taxon>rosids</taxon>
        <taxon>fabids</taxon>
        <taxon>Fagales</taxon>
        <taxon>Fagaceae</taxon>
        <taxon>Quercus</taxon>
    </lineage>
</organism>
<gene>
    <name evidence="2" type="ORF">CFP56_004966</name>
</gene>
<evidence type="ECO:0000256" key="1">
    <source>
        <dbReference type="SAM" id="MobiDB-lite"/>
    </source>
</evidence>
<dbReference type="EMBL" id="PKMF04000127">
    <property type="protein sequence ID" value="KAK7848431.1"/>
    <property type="molecule type" value="Genomic_DNA"/>
</dbReference>
<accession>A0AAW0LBT0</accession>
<name>A0AAW0LBT0_QUESU</name>
<feature type="compositionally biased region" description="Basic and acidic residues" evidence="1">
    <location>
        <begin position="14"/>
        <end position="38"/>
    </location>
</feature>
<reference evidence="2 3" key="1">
    <citation type="journal article" date="2018" name="Sci. Data">
        <title>The draft genome sequence of cork oak.</title>
        <authorList>
            <person name="Ramos A.M."/>
            <person name="Usie A."/>
            <person name="Barbosa P."/>
            <person name="Barros P.M."/>
            <person name="Capote T."/>
            <person name="Chaves I."/>
            <person name="Simoes F."/>
            <person name="Abreu I."/>
            <person name="Carrasquinho I."/>
            <person name="Faro C."/>
            <person name="Guimaraes J.B."/>
            <person name="Mendonca D."/>
            <person name="Nobrega F."/>
            <person name="Rodrigues L."/>
            <person name="Saibo N.J.M."/>
            <person name="Varela M.C."/>
            <person name="Egas C."/>
            <person name="Matos J."/>
            <person name="Miguel C.M."/>
            <person name="Oliveira M.M."/>
            <person name="Ricardo C.P."/>
            <person name="Goncalves S."/>
        </authorList>
    </citation>
    <scope>NUCLEOTIDE SEQUENCE [LARGE SCALE GENOMIC DNA]</scope>
    <source>
        <strain evidence="3">cv. HL8</strain>
    </source>
</reference>
<dbReference type="AlphaFoldDB" id="A0AAW0LBT0"/>
<dbReference type="Proteomes" id="UP000237347">
    <property type="component" value="Unassembled WGS sequence"/>
</dbReference>
<proteinExistence type="predicted"/>
<evidence type="ECO:0000313" key="3">
    <source>
        <dbReference type="Proteomes" id="UP000237347"/>
    </source>
</evidence>
<feature type="region of interest" description="Disordered" evidence="1">
    <location>
        <begin position="1"/>
        <end position="42"/>
    </location>
</feature>
<protein>
    <submittedName>
        <fullName evidence="2">Uncharacterized protein</fullName>
    </submittedName>
</protein>
<keyword evidence="3" id="KW-1185">Reference proteome</keyword>
<comment type="caution">
    <text evidence="2">The sequence shown here is derived from an EMBL/GenBank/DDBJ whole genome shotgun (WGS) entry which is preliminary data.</text>
</comment>